<dbReference type="AlphaFoldDB" id="A0A562YCN9"/>
<keyword evidence="3" id="KW-1185">Reference proteome</keyword>
<sequence>MKHLIYIAFLFLSVNIFSQSKYLTKTGTVGFEASVPSFEEVKASNNSVTAIINTDNGEFAALVLVKGFRFKNALMEEHFNENYAESDTYPKAAFKGKIEDFQLASLSNTNMSFKISGELSFHGKTKQFHNLDVEISKENDVINLMGSFKTLASYFDIKIPKIVKNKIAEDIQVFYDFKLKKK</sequence>
<dbReference type="Gene3D" id="2.40.128.110">
    <property type="entry name" value="Lipid/polyisoprenoid-binding, YceI-like"/>
    <property type="match status" value="1"/>
</dbReference>
<dbReference type="Proteomes" id="UP000295814">
    <property type="component" value="Unassembled WGS sequence"/>
</dbReference>
<accession>A0A562YCN9</accession>
<evidence type="ECO:0000313" key="2">
    <source>
        <dbReference type="EMBL" id="TWO31878.1"/>
    </source>
</evidence>
<evidence type="ECO:0000259" key="1">
    <source>
        <dbReference type="Pfam" id="PF04264"/>
    </source>
</evidence>
<dbReference type="InterPro" id="IPR036761">
    <property type="entry name" value="TTHA0802/YceI-like_sf"/>
</dbReference>
<organism evidence="2 3">
    <name type="scientific">Seonamhaeicola sediminis</name>
    <dbReference type="NCBI Taxonomy" id="2528206"/>
    <lineage>
        <taxon>Bacteria</taxon>
        <taxon>Pseudomonadati</taxon>
        <taxon>Bacteroidota</taxon>
        <taxon>Flavobacteriia</taxon>
        <taxon>Flavobacteriales</taxon>
        <taxon>Flavobacteriaceae</taxon>
    </lineage>
</organism>
<name>A0A562YCN9_9FLAO</name>
<dbReference type="InterPro" id="IPR007372">
    <property type="entry name" value="Lipid/polyisoprenoid-bd_YceI"/>
</dbReference>
<evidence type="ECO:0000313" key="3">
    <source>
        <dbReference type="Proteomes" id="UP000295814"/>
    </source>
</evidence>
<dbReference type="SUPFAM" id="SSF101874">
    <property type="entry name" value="YceI-like"/>
    <property type="match status" value="1"/>
</dbReference>
<dbReference type="RefSeq" id="WP_133357011.1">
    <property type="nucleotide sequence ID" value="NZ_SMZJ02000006.1"/>
</dbReference>
<gene>
    <name evidence="2" type="ORF">E1J38_010855</name>
</gene>
<feature type="domain" description="Lipid/polyisoprenoid-binding YceI-like" evidence="1">
    <location>
        <begin position="26"/>
        <end position="177"/>
    </location>
</feature>
<dbReference type="OrthoDB" id="116832at2"/>
<dbReference type="EMBL" id="SMZJ02000006">
    <property type="protein sequence ID" value="TWO31878.1"/>
    <property type="molecule type" value="Genomic_DNA"/>
</dbReference>
<proteinExistence type="predicted"/>
<reference evidence="2 3" key="2">
    <citation type="submission" date="2019-07" db="EMBL/GenBank/DDBJ databases">
        <title>Seonamhaeicola sp. W255 draft genome.</title>
        <authorList>
            <person name="Zhang X.-Y."/>
            <person name="Zhang R."/>
            <person name="Zhong Y.-L."/>
            <person name="Du Z.-J."/>
        </authorList>
    </citation>
    <scope>NUCLEOTIDE SEQUENCE [LARGE SCALE GENOMIC DNA]</scope>
    <source>
        <strain evidence="2 3">W255</strain>
    </source>
</reference>
<comment type="caution">
    <text evidence="2">The sequence shown here is derived from an EMBL/GenBank/DDBJ whole genome shotgun (WGS) entry which is preliminary data.</text>
</comment>
<protein>
    <submittedName>
        <fullName evidence="2">YceI family protein</fullName>
    </submittedName>
</protein>
<reference evidence="2 3" key="1">
    <citation type="submission" date="2019-03" db="EMBL/GenBank/DDBJ databases">
        <authorList>
            <person name="Zhong Y.L."/>
        </authorList>
    </citation>
    <scope>NUCLEOTIDE SEQUENCE [LARGE SCALE GENOMIC DNA]</scope>
    <source>
        <strain evidence="2 3">W255</strain>
    </source>
</reference>
<dbReference type="Pfam" id="PF04264">
    <property type="entry name" value="YceI"/>
    <property type="match status" value="1"/>
</dbReference>